<sequence>MVTGSAAASLCQQALSDAQIAAIEQDFLDSWNEKYPSARPEPTPTLIPNGGYSADIKTGLRTPIGIERVEPPGCPELNGQ</sequence>
<reference evidence="2 3" key="1">
    <citation type="journal article" date="2019" name="Int. J. Syst. Evol. Microbiol.">
        <title>The Global Catalogue of Microorganisms (GCM) 10K type strain sequencing project: providing services to taxonomists for standard genome sequencing and annotation.</title>
        <authorList>
            <consortium name="The Broad Institute Genomics Platform"/>
            <consortium name="The Broad Institute Genome Sequencing Center for Infectious Disease"/>
            <person name="Wu L."/>
            <person name="Ma J."/>
        </authorList>
    </citation>
    <scope>NUCLEOTIDE SEQUENCE [LARGE SCALE GENOMIC DNA]</scope>
    <source>
        <strain evidence="2 3">JCM 6835</strain>
    </source>
</reference>
<organism evidence="2 3">
    <name type="scientific">Nonomuraea recticatena</name>
    <dbReference type="NCBI Taxonomy" id="46178"/>
    <lineage>
        <taxon>Bacteria</taxon>
        <taxon>Bacillati</taxon>
        <taxon>Actinomycetota</taxon>
        <taxon>Actinomycetes</taxon>
        <taxon>Streptosporangiales</taxon>
        <taxon>Streptosporangiaceae</taxon>
        <taxon>Nonomuraea</taxon>
    </lineage>
</organism>
<comment type="caution">
    <text evidence="2">The sequence shown here is derived from an EMBL/GenBank/DDBJ whole genome shotgun (WGS) entry which is preliminary data.</text>
</comment>
<evidence type="ECO:0000313" key="2">
    <source>
        <dbReference type="EMBL" id="GAA2641630.1"/>
    </source>
</evidence>
<feature type="region of interest" description="Disordered" evidence="1">
    <location>
        <begin position="33"/>
        <end position="54"/>
    </location>
</feature>
<dbReference type="EMBL" id="BAAATE010000001">
    <property type="protein sequence ID" value="GAA2641630.1"/>
    <property type="molecule type" value="Genomic_DNA"/>
</dbReference>
<dbReference type="Proteomes" id="UP001501666">
    <property type="component" value="Unassembled WGS sequence"/>
</dbReference>
<evidence type="ECO:0000313" key="3">
    <source>
        <dbReference type="Proteomes" id="UP001501666"/>
    </source>
</evidence>
<evidence type="ECO:0000256" key="1">
    <source>
        <dbReference type="SAM" id="MobiDB-lite"/>
    </source>
</evidence>
<protein>
    <submittedName>
        <fullName evidence="2">Uncharacterized protein</fullName>
    </submittedName>
</protein>
<proteinExistence type="predicted"/>
<name>A0ABN3R4F4_9ACTN</name>
<keyword evidence="3" id="KW-1185">Reference proteome</keyword>
<gene>
    <name evidence="2" type="ORF">GCM10010412_000770</name>
</gene>
<accession>A0ABN3R4F4</accession>